<evidence type="ECO:0000256" key="4">
    <source>
        <dbReference type="ARBA" id="ARBA00012169"/>
    </source>
</evidence>
<feature type="region of interest" description="Disordered" evidence="23">
    <location>
        <begin position="1"/>
        <end position="48"/>
    </location>
</feature>
<evidence type="ECO:0000256" key="6">
    <source>
        <dbReference type="ARBA" id="ARBA00022568"/>
    </source>
</evidence>
<evidence type="ECO:0000313" key="27">
    <source>
        <dbReference type="Proteomes" id="UP000887561"/>
    </source>
</evidence>
<keyword evidence="5" id="KW-0813">Transport</keyword>
<feature type="compositionally biased region" description="Acidic residues" evidence="23">
    <location>
        <begin position="28"/>
        <end position="46"/>
    </location>
</feature>
<evidence type="ECO:0000256" key="18">
    <source>
        <dbReference type="ARBA" id="ARBA00023136"/>
    </source>
</evidence>
<dbReference type="SUPFAM" id="SSF81324">
    <property type="entry name" value="Voltage-gated potassium channels"/>
    <property type="match status" value="4"/>
</dbReference>
<evidence type="ECO:0000256" key="19">
    <source>
        <dbReference type="ARBA" id="ARBA00023180"/>
    </source>
</evidence>
<dbReference type="InterPro" id="IPR011009">
    <property type="entry name" value="Kinase-like_dom_sf"/>
</dbReference>
<dbReference type="Pfam" id="PF00520">
    <property type="entry name" value="Ion_trans"/>
    <property type="match status" value="4"/>
</dbReference>
<dbReference type="GO" id="GO:0070509">
    <property type="term" value="P:calcium ion import"/>
    <property type="evidence" value="ECO:0007669"/>
    <property type="project" value="TreeGrafter"/>
</dbReference>
<evidence type="ECO:0000256" key="11">
    <source>
        <dbReference type="ARBA" id="ARBA00022741"/>
    </source>
</evidence>
<feature type="region of interest" description="Disordered" evidence="23">
    <location>
        <begin position="3869"/>
        <end position="3888"/>
    </location>
</feature>
<dbReference type="GO" id="GO:0001518">
    <property type="term" value="C:voltage-gated sodium channel complex"/>
    <property type="evidence" value="ECO:0007669"/>
    <property type="project" value="TreeGrafter"/>
</dbReference>
<feature type="compositionally biased region" description="Basic and acidic residues" evidence="23">
    <location>
        <begin position="487"/>
        <end position="505"/>
    </location>
</feature>
<evidence type="ECO:0000313" key="28">
    <source>
        <dbReference type="WBParaSite" id="scaffold78_cov298.g146"/>
    </source>
</evidence>
<dbReference type="InterPro" id="IPR005821">
    <property type="entry name" value="Ion_trans_dom"/>
</dbReference>
<dbReference type="Gene3D" id="3.30.1010.10">
    <property type="entry name" value="Phosphatidylinositol 3-kinase Catalytic Subunit, Chain A, domain 4"/>
    <property type="match status" value="1"/>
</dbReference>
<dbReference type="PROSITE" id="PS50290">
    <property type="entry name" value="PI3_4_KINASE_3"/>
    <property type="match status" value="1"/>
</dbReference>
<dbReference type="PROSITE" id="PS51545">
    <property type="entry name" value="PIK_HELICAL"/>
    <property type="match status" value="1"/>
</dbReference>
<feature type="region of interest" description="Disordered" evidence="23">
    <location>
        <begin position="467"/>
        <end position="537"/>
    </location>
</feature>
<dbReference type="GO" id="GO:0005248">
    <property type="term" value="F:voltage-gated sodium channel activity"/>
    <property type="evidence" value="ECO:0007669"/>
    <property type="project" value="TreeGrafter"/>
</dbReference>
<keyword evidence="6" id="KW-0109">Calcium transport</keyword>
<dbReference type="EC" id="2.7.1.67" evidence="4"/>
<dbReference type="WBParaSite" id="scaffold78_cov298.g146">
    <property type="protein sequence ID" value="scaffold78_cov298.g146"/>
    <property type="gene ID" value="scaffold78_cov298.g146"/>
</dbReference>
<evidence type="ECO:0000256" key="13">
    <source>
        <dbReference type="ARBA" id="ARBA00022837"/>
    </source>
</evidence>
<keyword evidence="20" id="KW-0407">Ion channel</keyword>
<feature type="coiled-coil region" evidence="22">
    <location>
        <begin position="983"/>
        <end position="1010"/>
    </location>
</feature>
<dbReference type="GO" id="GO:0008332">
    <property type="term" value="F:low voltage-gated calcium channel activity"/>
    <property type="evidence" value="ECO:0007669"/>
    <property type="project" value="TreeGrafter"/>
</dbReference>
<keyword evidence="13" id="KW-0106">Calcium</keyword>
<evidence type="ECO:0000259" key="26">
    <source>
        <dbReference type="PROSITE" id="PS51545"/>
    </source>
</evidence>
<dbReference type="InterPro" id="IPR042236">
    <property type="entry name" value="PI3K_accessory_sf"/>
</dbReference>
<feature type="compositionally biased region" description="Basic and acidic residues" evidence="23">
    <location>
        <begin position="513"/>
        <end position="524"/>
    </location>
</feature>
<keyword evidence="27" id="KW-1185">Reference proteome</keyword>
<dbReference type="GO" id="GO:0005524">
    <property type="term" value="F:ATP binding"/>
    <property type="evidence" value="ECO:0007669"/>
    <property type="project" value="UniProtKB-KW"/>
</dbReference>
<feature type="transmembrane region" description="Helical" evidence="24">
    <location>
        <begin position="366"/>
        <end position="393"/>
    </location>
</feature>
<dbReference type="Proteomes" id="UP000887561">
    <property type="component" value="Unplaced"/>
</dbReference>
<keyword evidence="14" id="KW-0067">ATP-binding</keyword>
<dbReference type="SMART" id="SM00145">
    <property type="entry name" value="PI3Ka"/>
    <property type="match status" value="1"/>
</dbReference>
<feature type="transmembrane region" description="Helical" evidence="24">
    <location>
        <begin position="1332"/>
        <end position="1353"/>
    </location>
</feature>
<protein>
    <recommendedName>
        <fullName evidence="4">1-phosphatidylinositol 4-kinase</fullName>
        <ecNumber evidence="4">2.7.1.67</ecNumber>
    </recommendedName>
</protein>
<comment type="catalytic activity">
    <reaction evidence="21">
        <text>Ca(2+)(in) = Ca(2+)(out)</text>
        <dbReference type="Rhea" id="RHEA:29671"/>
        <dbReference type="ChEBI" id="CHEBI:29108"/>
    </reaction>
</comment>
<dbReference type="Gene3D" id="1.20.120.350">
    <property type="entry name" value="Voltage-gated potassium channels. Chain C"/>
    <property type="match status" value="4"/>
</dbReference>
<dbReference type="GO" id="GO:0004430">
    <property type="term" value="F:1-phosphatidylinositol 4-kinase activity"/>
    <property type="evidence" value="ECO:0007669"/>
    <property type="project" value="UniProtKB-EC"/>
</dbReference>
<dbReference type="InterPro" id="IPR036940">
    <property type="entry name" value="PI3/4_kinase_cat_sf"/>
</dbReference>
<comment type="subcellular location">
    <subcellularLocation>
        <location evidence="2">Membrane</location>
        <topology evidence="2">Multi-pass membrane protein</topology>
    </subcellularLocation>
</comment>
<keyword evidence="19" id="KW-0325">Glycoprotein</keyword>
<name>A0A915N7K6_MELJA</name>
<keyword evidence="16 24" id="KW-1133">Transmembrane helix</keyword>
<dbReference type="Gene3D" id="1.10.287.70">
    <property type="match status" value="4"/>
</dbReference>
<keyword evidence="22" id="KW-0175">Coiled coil</keyword>
<evidence type="ECO:0000256" key="9">
    <source>
        <dbReference type="ARBA" id="ARBA00022692"/>
    </source>
</evidence>
<keyword evidence="15" id="KW-0851">Voltage-gated channel</keyword>
<keyword evidence="12" id="KW-0418">Kinase</keyword>
<dbReference type="FunFam" id="3.30.1010.10:FF:000014">
    <property type="entry name" value="Phosphatidylinositol 4-kinase STT4"/>
    <property type="match status" value="1"/>
</dbReference>
<dbReference type="InterPro" id="IPR018936">
    <property type="entry name" value="PI3/4_kinase_CS"/>
</dbReference>
<dbReference type="PROSITE" id="PS00915">
    <property type="entry name" value="PI3_4_KINASE_1"/>
    <property type="match status" value="1"/>
</dbReference>
<evidence type="ECO:0000256" key="17">
    <source>
        <dbReference type="ARBA" id="ARBA00023065"/>
    </source>
</evidence>
<dbReference type="CDD" id="cd05167">
    <property type="entry name" value="PI4Kc_III_alpha"/>
    <property type="match status" value="1"/>
</dbReference>
<feature type="transmembrane region" description="Helical" evidence="24">
    <location>
        <begin position="1032"/>
        <end position="1055"/>
    </location>
</feature>
<feature type="transmembrane region" description="Helical" evidence="24">
    <location>
        <begin position="690"/>
        <end position="710"/>
    </location>
</feature>
<dbReference type="Gene3D" id="1.25.40.70">
    <property type="entry name" value="Phosphatidylinositol 3-kinase, accessory domain (PIK)"/>
    <property type="match status" value="1"/>
</dbReference>
<keyword evidence="18 24" id="KW-0472">Membrane</keyword>
<evidence type="ECO:0000256" key="2">
    <source>
        <dbReference type="ARBA" id="ARBA00004141"/>
    </source>
</evidence>
<evidence type="ECO:0000256" key="20">
    <source>
        <dbReference type="ARBA" id="ARBA00023303"/>
    </source>
</evidence>
<dbReference type="Gene3D" id="1.10.1070.11">
    <property type="entry name" value="Phosphatidylinositol 3-/4-kinase, catalytic domain"/>
    <property type="match status" value="1"/>
</dbReference>
<comment type="catalytic activity">
    <reaction evidence="1">
        <text>a 1,2-diacyl-sn-glycero-3-phospho-(1D-myo-inositol) + ATP = a 1,2-diacyl-sn-glycero-3-phospho-(1D-myo-inositol 4-phosphate) + ADP + H(+)</text>
        <dbReference type="Rhea" id="RHEA:19877"/>
        <dbReference type="ChEBI" id="CHEBI:15378"/>
        <dbReference type="ChEBI" id="CHEBI:30616"/>
        <dbReference type="ChEBI" id="CHEBI:57880"/>
        <dbReference type="ChEBI" id="CHEBI:58178"/>
        <dbReference type="ChEBI" id="CHEBI:456216"/>
        <dbReference type="EC" id="2.7.1.67"/>
    </reaction>
</comment>
<feature type="transmembrane region" description="Helical" evidence="24">
    <location>
        <begin position="1465"/>
        <end position="1483"/>
    </location>
</feature>
<feature type="transmembrane region" description="Helical" evidence="24">
    <location>
        <begin position="1495"/>
        <end position="1512"/>
    </location>
</feature>
<dbReference type="InterPro" id="IPR016024">
    <property type="entry name" value="ARM-type_fold"/>
</dbReference>
<dbReference type="InterPro" id="IPR027359">
    <property type="entry name" value="Volt_channel_dom_sf"/>
</dbReference>
<dbReference type="Pfam" id="PF00613">
    <property type="entry name" value="PI3Ka"/>
    <property type="match status" value="1"/>
</dbReference>
<feature type="coiled-coil region" evidence="22">
    <location>
        <begin position="791"/>
        <end position="830"/>
    </location>
</feature>
<evidence type="ECO:0000256" key="23">
    <source>
        <dbReference type="SAM" id="MobiDB-lite"/>
    </source>
</evidence>
<keyword evidence="11" id="KW-0547">Nucleotide-binding</keyword>
<dbReference type="InterPro" id="IPR043203">
    <property type="entry name" value="VGCC_Ca_Na"/>
</dbReference>
<dbReference type="FunFam" id="1.20.120.350:FF:000009">
    <property type="entry name" value="Voltage-dependent T-type calcium channel subunit alpha"/>
    <property type="match status" value="2"/>
</dbReference>
<comment type="similarity">
    <text evidence="3">Belongs to the PI3/PI4-kinase family. Type III PI4K subfamily.</text>
</comment>
<feature type="domain" description="PIK helical" evidence="26">
    <location>
        <begin position="3240"/>
        <end position="3426"/>
    </location>
</feature>
<feature type="transmembrane region" description="Helical" evidence="24">
    <location>
        <begin position="593"/>
        <end position="613"/>
    </location>
</feature>
<dbReference type="Pfam" id="PF19274">
    <property type="entry name" value="PI4K_N"/>
    <property type="match status" value="2"/>
</dbReference>
<keyword evidence="8" id="KW-0808">Transferase</keyword>
<evidence type="ECO:0000256" key="22">
    <source>
        <dbReference type="SAM" id="Coils"/>
    </source>
</evidence>
<dbReference type="InterPro" id="IPR001263">
    <property type="entry name" value="PI3K_accessory_dom"/>
</dbReference>
<sequence>MRPRRPTFPDWVEMEEEEDQISEKKLEESEEKLEDETGDEEEESNEELPFPGYEPISLGFLHQNQKLRYLSLCLVNNLWFDRVTMVVIFINCITLGMYRPCEDGPECETYRCWLLSLIDHTIFAYFAAEMAIKIVAFGFWGETAYLGDGWNRLDFFIVLAGIAEYLLSKYLGNLNLTAIRTIRVLRPLRAVNRIPSLRILVNLLLDTLPMLGNVLLLCFFVFFIFGIIGVQLWAGLLRNRCVIELPSSDYLSLKNFSFPVDISLTRYYIPQDTSLDYICSQPDSSGLHSCENLPQYKSDGKKCNLSLFDYNNERNDSCINWNNYYSKCQGSVSFDNIGFAWVAIFLVISLEGWTDIMYYVQDAHSFWNWIYFVLLIVIGAFFMCLVVIATQFAETKRRETQRMLEERKCINSDSLLASEFGSISQSGLRDNAEGDSVYGAFVRVIRRTFQRARRLLIRTLREFRKKQKKTKQEDEREKGGENLVEVDDGKVTDEDNGNMRKEKLNGKISSIDSDIKIDDNNNKEHSRRRQSRRNTEMNPSPWRDFKLRIQSFVCCDHFTRGILIAILVNTLSMGVEYHQQPEILTTLLEYSNLFFTALFALEMLLKIVAYGLFGYIQDGFNLFDGGIVALSVLELFQEGKGGLSVLRTFRLLRILKLVRFMPALRYQLVVMLRTMDNVTVFFDLPTTNSINFLINLLGMFLFGCTFCSHPDDGTHCAINDVNSGQCECERANYDSLFSAFLTVFQILTCEDWNMVLFNGMSHTTPWAALYFVTLMTFGNYVLFNLLVAILVEGFQESKEEEKRQLEEEALKRAEEEENERKMELEMLIARTTLNAFLKKKCSCGQDNITVVREQLGKKIIENERRKSRQFSISVDNKDLMDVRQQQRRRRESYAPGRRLTWQRHSSLSVPRGPHLDGMQQLLINPKNIHQPVEQSQSEGERPRLSSWSNSQFNSSHSLNVHSSLFDPQCPLHGHRAILEAYTREKYLKASEELQHALAEEQDRVQQKRNICLNCVTLAMERPSIPPRSAERFFLSITGYAFTLIFTLEMVAKIIANGCFYGSDAYFKDGWNILDGCLVLISLVNVIMEIFVSGDSPKIFGVIRVLRLLRALRPLRVINRAPGVKLVVMTLISSLKPIGNIVLICCTFFIIFGILGVQLFKGTMFHCVGPHVQNVSTRSECLIDPNNRWINHRYNFDNLGQALMSLFVLSSKDGWVSIMYQGIDAVGVDMQPIENYNEWRMIYFISFLLLVGFFVLNMFVGVVVDNFHKCKETLEAEMREKAQKKKMKRRLKRQQFAEIELIKKKKEKVKSHPYWAKYGRRRAIINNVVTSKYFDLAISAVIGLNVVSMAMEFYMMPNGLRYLLRALNYLFTAVFTLEAAAKLYALGFGRFFAERWNQLDMFIVLLSIAGIIFEEFEALELPINPTIIRVMRVLRIARVLKLLKMAKGIRSLLDTVGEALPQVGNLGSLFFLLFFIFAALGVELFGRLECSEEHPWLLYLFFYFNYFFSDGLGEHAHFKNFGMAFLTLFRIATGDNWNGIMKDALRDDCDPSDRCERNCCVDPILAPCFFGISEIERDLIEVEECLVRSGQQSASLSLPRPSLTVFDVTSHLMPKNDNRTLRRQRSSPSQRIMAQHSFNSNFEGSIHAKRYSLRQKMSLVSSKFNENNGDEEEEEDTLAIFDEEFGTTTERQSFGAPSEVVLAEIEERISMLPLDLSPHLHTDECNFLIRLYKECEQTMPFFKRVILQECDQWKIAAANCLHQERIYRRDTNPKYAKRLVEHRRLPEDRYTPTLKSQLLGQLSNGIENIPFNHNVRSALLSTGIYLLYSYGKHVEPLSKFLSDSLLLLPQLRWYDDAEIDKTNKITIHEQFTFCFNTILADLAAHFPHVRDIIINSQIELLEQLTTKITHFNEEDNHEDVGDENKIEEKGDLMKIACITIGLLRSMGSLNTDSSNWFWNDQKTEESNLQRKLFTRHGSSFVNTRRKGTAKFSYCFDEICRLNVNIKKLLNFDFLKQLDLYSEQVFQSSELRKFPYKTISETFILVSLTFLRDILTNYTIGEKDGDISERFANELNDFTLSIFKYCQEAITVQSQLDDRSQSNTLDKRSKNNAYRSTIIDKEIVVNRVKMLVIGNSICLELIVWSSTDENDGDMICGTISDKMWMPHKHVLAHMPVNVMALEALGSMSEKFPALANTLIISLLCKFLLEPCPILLKISSEPKSKNDQQQESRGRAEIIAARKRIGLSSLRSSAINSLSRALKSAMTIDKNRLQACFTTLSSRLYTILSENDRNSVLISENVISTLGKLGVSFMDDPTSSEQIFQIFYQRFSNPPSQLDNHIISSLADMWISGTKIIYDKIMKLFTLVTIESSSRVYSTDPTSSRFSHVTLSVDNALARIACSIESEEQKMTFLINLLELFIQLGLEGERIGEKMHKFTVKKSAGAGNLGVLIPKINSLLDRMEPIKDPSIRLKNHFRDFWFYCVIHGFAFPSGLWPEEWYKAICKIAVKSPTLLPIDNFKTEMIENTAIKLQGITQAELLEVRNLLSTEFKQNAEVSTIISRLDIGYCVYLLAICRLEKMRVSNSEQLDSIRSNFLYLENRGIRKDKTGIWQCLLASSIIIFDEFLSVRMRKNSTNDSKIRKELEVMSQYLLVQFNNILREIRRVADVCLAKLIDSFPFLLWSGTVLTIALQIMKSLIKNIEEDACCTQSTIEFSQMGLSIQLQDTLDGRKSVAKDFTKRCEQILCEAVKWAPGLTNSHLLEFIRSADSITDKSLRLTINTVLACTKREMINSLFVGGTTSSAMFTTTSTTNTDSVSIGSIMISTDNLVSSGPVDISTYLSALNQRSDYLGQIKGMFEMMKKQNYIYNPDICVDIEEATHKSLSDYLEEQFETALKTNESNCLEKPLQLMTAYFMFLQQMSTCWELVAKRSMGIFNRDFDKFDSPVSIENALKRPHADTFLTERVSLAKYCGQEQNDLLEMMFLKTFSMQVGDNSPVPNLAIDKIMFSSSFDAKTKTPLISRNISALGPRFRLLSAALTMVQGEAGGSRISKNVLRQRIYSVAFDYFTVAPQTPLHRGHILQNDITSLVGFWQALYADSKYIRRETFTTNDPELSFTNLQQIVNNVQYSNEASKFQTWNSMPRASSVWSNAATISESRNHAAGVAVSSNADSLGRPQSKTNGEIAQLIDKQMKNLLRKRQLILIYLINEIERLYAWLYPRGDLLEPGEVEFDQYLKNTLGGELQSKPDQKQMRENAKFAWEISPEMAVHMASRFRMYSIVNIVLQELVRAYPEEVSHMPEALPLFLGDPLTNYERIELTHLLTWARCSPVQALSLLCPRIHSIHPISIKYAVRVLKSYSCDVLIQYIPQLVQTVRWDYNGFIANFILHLAAHSQPLAHQLLWNMHSNMYIDEEAKVEDPIMYKPLKEIILSRLEGAARNFYLSESDFVDRITNISGIIKSVPKGEARKKACFKALTEIKLTSIVYLPSNPDYILLEIDYPSASPMQSAAKAPYLVQFKMRYCEASPILTTLSKENFVIDGVSSPCGTKSITLKSAIFKVGDDVRQDVLALQLMQLIEKICRTASIDIQLFPYRVVSTNPGCGVIECVPDSKSRDQLGRQTDYGLFEYFVTRYGDETTKGFQHARRNFIKSMAAYSVFSFLLQVKDRHNGNIMLNSGGSIIHIDFGFMFESSPGGNLGFEPDFKLSQEMVDIMGHRTDSGPFREFADKCVQVYLATRPYYNDFIALVSMMLDTKLPCFRGKTIQQLRSRFAPEATDREAAKYMMKFGQRRSISSHSDLNKLGHEETSLYGGLKIQTNNINTKTNESPKQQNNINDPVIILDNLNDLKQHSINSRASSQSTAPIYSRHLTLSLQRQQHSSTPTPSSFQSPGGGNLPSYATITRLHKLWVYLNFLKIIFQ</sequence>
<dbReference type="FunFam" id="1.20.120.350:FF:000008">
    <property type="entry name" value="Voltage-dependent T-type calcium channel subunit alpha"/>
    <property type="match status" value="1"/>
</dbReference>
<evidence type="ECO:0000256" key="14">
    <source>
        <dbReference type="ARBA" id="ARBA00022840"/>
    </source>
</evidence>
<evidence type="ECO:0000256" key="5">
    <source>
        <dbReference type="ARBA" id="ARBA00022448"/>
    </source>
</evidence>
<feature type="compositionally biased region" description="Basic and acidic residues" evidence="23">
    <location>
        <begin position="470"/>
        <end position="480"/>
    </location>
</feature>
<dbReference type="Pfam" id="PF00454">
    <property type="entry name" value="PI3_PI4_kinase"/>
    <property type="match status" value="1"/>
</dbReference>
<evidence type="ECO:0000259" key="25">
    <source>
        <dbReference type="PROSITE" id="PS50290"/>
    </source>
</evidence>
<feature type="domain" description="PI3K/PI4K catalytic" evidence="25">
    <location>
        <begin position="3519"/>
        <end position="3792"/>
    </location>
</feature>
<evidence type="ECO:0000256" key="10">
    <source>
        <dbReference type="ARBA" id="ARBA00022737"/>
    </source>
</evidence>
<proteinExistence type="inferred from homology"/>
<dbReference type="SUPFAM" id="SSF48371">
    <property type="entry name" value="ARM repeat"/>
    <property type="match status" value="1"/>
</dbReference>
<evidence type="ECO:0000256" key="1">
    <source>
        <dbReference type="ARBA" id="ARBA00001686"/>
    </source>
</evidence>
<keyword evidence="9 24" id="KW-0812">Transmembrane</keyword>
<dbReference type="FunFam" id="1.10.287.70:FF:000018">
    <property type="entry name" value="Voltage-dependent T-type calcium channel subunit alpha"/>
    <property type="match status" value="1"/>
</dbReference>
<dbReference type="GO" id="GO:0086010">
    <property type="term" value="P:membrane depolarization during action potential"/>
    <property type="evidence" value="ECO:0007669"/>
    <property type="project" value="TreeGrafter"/>
</dbReference>
<evidence type="ECO:0000256" key="21">
    <source>
        <dbReference type="ARBA" id="ARBA00036634"/>
    </source>
</evidence>
<evidence type="ECO:0000256" key="16">
    <source>
        <dbReference type="ARBA" id="ARBA00022989"/>
    </source>
</evidence>
<dbReference type="FunFam" id="1.10.1070.11:FF:000005">
    <property type="entry name" value="Phosphatidylinositol 4-kinase, catalytic, alpha"/>
    <property type="match status" value="1"/>
</dbReference>
<keyword evidence="17" id="KW-0406">Ion transport</keyword>
<evidence type="ECO:0000256" key="7">
    <source>
        <dbReference type="ARBA" id="ARBA00022673"/>
    </source>
</evidence>
<dbReference type="GO" id="GO:0043005">
    <property type="term" value="C:neuron projection"/>
    <property type="evidence" value="ECO:0007669"/>
    <property type="project" value="TreeGrafter"/>
</dbReference>
<organism evidence="27 28">
    <name type="scientific">Meloidogyne javanica</name>
    <name type="common">Root-knot nematode worm</name>
    <dbReference type="NCBI Taxonomy" id="6303"/>
    <lineage>
        <taxon>Eukaryota</taxon>
        <taxon>Metazoa</taxon>
        <taxon>Ecdysozoa</taxon>
        <taxon>Nematoda</taxon>
        <taxon>Chromadorea</taxon>
        <taxon>Rhabditida</taxon>
        <taxon>Tylenchina</taxon>
        <taxon>Tylenchomorpha</taxon>
        <taxon>Tylenchoidea</taxon>
        <taxon>Meloidogynidae</taxon>
        <taxon>Meloidogyninae</taxon>
        <taxon>Meloidogyne</taxon>
        <taxon>Meloidogyne incognita group</taxon>
    </lineage>
</organism>
<feature type="transmembrane region" description="Helical" evidence="24">
    <location>
        <begin position="339"/>
        <end position="360"/>
    </location>
</feature>
<dbReference type="InterPro" id="IPR045495">
    <property type="entry name" value="PI4K_N"/>
</dbReference>
<evidence type="ECO:0000256" key="15">
    <source>
        <dbReference type="ARBA" id="ARBA00022882"/>
    </source>
</evidence>
<feature type="transmembrane region" description="Helical" evidence="24">
    <location>
        <begin position="1137"/>
        <end position="1159"/>
    </location>
</feature>
<dbReference type="SMART" id="SM00146">
    <property type="entry name" value="PI3Kc"/>
    <property type="match status" value="1"/>
</dbReference>
<dbReference type="PANTHER" id="PTHR10037:SF230">
    <property type="entry name" value="CA[2+]-CHANNEL PROTEIN ALPHA[[1]] SUBUNIT T, ISOFORM F"/>
    <property type="match status" value="1"/>
</dbReference>
<dbReference type="FunFam" id="1.20.120.350:FF:000007">
    <property type="entry name" value="Voltage-dependent T-type calcium channel subunit alpha"/>
    <property type="match status" value="1"/>
</dbReference>
<feature type="transmembrane region" description="Helical" evidence="24">
    <location>
        <begin position="768"/>
        <end position="794"/>
    </location>
</feature>
<dbReference type="PROSITE" id="PS00916">
    <property type="entry name" value="PI3_4_KINASE_2"/>
    <property type="match status" value="1"/>
</dbReference>
<accession>A0A915N7K6</accession>
<dbReference type="SUPFAM" id="SSF56112">
    <property type="entry name" value="Protein kinase-like (PK-like)"/>
    <property type="match status" value="1"/>
</dbReference>
<feature type="transmembrane region" description="Helical" evidence="24">
    <location>
        <begin position="1070"/>
        <end position="1091"/>
    </location>
</feature>
<feature type="compositionally biased region" description="Low complexity" evidence="23">
    <location>
        <begin position="3872"/>
        <end position="3885"/>
    </location>
</feature>
<evidence type="ECO:0000256" key="8">
    <source>
        <dbReference type="ARBA" id="ARBA00022679"/>
    </source>
</evidence>
<keyword evidence="7" id="KW-0107">Calcium channel</keyword>
<dbReference type="PANTHER" id="PTHR10037">
    <property type="entry name" value="VOLTAGE-GATED CATION CHANNEL CALCIUM AND SODIUM"/>
    <property type="match status" value="1"/>
</dbReference>
<evidence type="ECO:0000256" key="3">
    <source>
        <dbReference type="ARBA" id="ARBA00006209"/>
    </source>
</evidence>
<dbReference type="InterPro" id="IPR000403">
    <property type="entry name" value="PI3/4_kinase_cat_dom"/>
</dbReference>
<keyword evidence="10" id="KW-0677">Repeat</keyword>
<evidence type="ECO:0000256" key="12">
    <source>
        <dbReference type="ARBA" id="ARBA00022777"/>
    </source>
</evidence>
<reference evidence="28" key="1">
    <citation type="submission" date="2022-11" db="UniProtKB">
        <authorList>
            <consortium name="WormBaseParasite"/>
        </authorList>
    </citation>
    <scope>IDENTIFICATION</scope>
</reference>
<feature type="transmembrane region" description="Helical" evidence="24">
    <location>
        <begin position="1240"/>
        <end position="1263"/>
    </location>
</feature>
<feature type="transmembrane region" description="Helical" evidence="24">
    <location>
        <begin position="1395"/>
        <end position="1412"/>
    </location>
</feature>
<feature type="transmembrane region" description="Helical" evidence="24">
    <location>
        <begin position="214"/>
        <end position="237"/>
    </location>
</feature>
<feature type="transmembrane region" description="Helical" evidence="24">
    <location>
        <begin position="1365"/>
        <end position="1383"/>
    </location>
</feature>
<feature type="region of interest" description="Disordered" evidence="23">
    <location>
        <begin position="931"/>
        <end position="950"/>
    </location>
</feature>
<evidence type="ECO:0000256" key="24">
    <source>
        <dbReference type="SAM" id="Phobius"/>
    </source>
</evidence>